<dbReference type="InterPro" id="IPR051991">
    <property type="entry name" value="Mitoribosomal_protein_bL32"/>
</dbReference>
<proteinExistence type="inferred from homology"/>
<sequence>MALMWRWMAGMMEGLATHSDRATPLARIMQSFFPRYAVIRQPEALKTEYPLLQRESEYSGDAVREMMNDNVWLAVPKRKTSVMKRRFRRHGKALKPIHHYERCFSCGDLKLRHRYCKDCPTINTPKDME</sequence>
<comment type="subcellular location">
    <subcellularLocation>
        <location evidence="1">Mitochondrion</location>
    </subcellularLocation>
</comment>
<keyword evidence="4" id="KW-0689">Ribosomal protein</keyword>
<evidence type="ECO:0000256" key="5">
    <source>
        <dbReference type="ARBA" id="ARBA00023128"/>
    </source>
</evidence>
<keyword evidence="3" id="KW-0809">Transit peptide</keyword>
<dbReference type="EMBL" id="HBKR01027463">
    <property type="protein sequence ID" value="CAE2320796.1"/>
    <property type="molecule type" value="Transcribed_RNA"/>
</dbReference>
<name>A0A7S4UCK1_9EUKA</name>
<protein>
    <recommendedName>
        <fullName evidence="7">Large ribosomal subunit protein bL32m</fullName>
    </recommendedName>
</protein>
<evidence type="ECO:0000313" key="8">
    <source>
        <dbReference type="EMBL" id="CAE2320796.1"/>
    </source>
</evidence>
<reference evidence="8" key="1">
    <citation type="submission" date="2021-01" db="EMBL/GenBank/DDBJ databases">
        <authorList>
            <person name="Corre E."/>
            <person name="Pelletier E."/>
            <person name="Niang G."/>
            <person name="Scheremetjew M."/>
            <person name="Finn R."/>
            <person name="Kale V."/>
            <person name="Holt S."/>
            <person name="Cochrane G."/>
            <person name="Meng A."/>
            <person name="Brown T."/>
            <person name="Cohen L."/>
        </authorList>
    </citation>
    <scope>NUCLEOTIDE SEQUENCE</scope>
    <source>
        <strain evidence="8">SoJaBio B1-5/56/2</strain>
    </source>
</reference>
<evidence type="ECO:0000256" key="1">
    <source>
        <dbReference type="ARBA" id="ARBA00004173"/>
    </source>
</evidence>
<dbReference type="AlphaFoldDB" id="A0A7S4UCK1"/>
<dbReference type="PANTHER" id="PTHR21026">
    <property type="entry name" value="39S RIBOSOMAL PROTEIN L32, MITOCHONDRIAL"/>
    <property type="match status" value="1"/>
</dbReference>
<gene>
    <name evidence="8" type="ORF">NAES01612_LOCUS17930</name>
</gene>
<keyword evidence="5" id="KW-0496">Mitochondrion</keyword>
<evidence type="ECO:0000256" key="4">
    <source>
        <dbReference type="ARBA" id="ARBA00022980"/>
    </source>
</evidence>
<evidence type="ECO:0000256" key="6">
    <source>
        <dbReference type="ARBA" id="ARBA00023274"/>
    </source>
</evidence>
<accession>A0A7S4UCK1</accession>
<dbReference type="Pfam" id="PF01783">
    <property type="entry name" value="Ribosomal_L32p"/>
    <property type="match status" value="1"/>
</dbReference>
<evidence type="ECO:0000256" key="2">
    <source>
        <dbReference type="ARBA" id="ARBA00008560"/>
    </source>
</evidence>
<dbReference type="InterPro" id="IPR011332">
    <property type="entry name" value="Ribosomal_zn-bd"/>
</dbReference>
<keyword evidence="6" id="KW-0687">Ribonucleoprotein</keyword>
<comment type="similarity">
    <text evidence="2">Belongs to the bacterial ribosomal protein bL32 family.</text>
</comment>
<evidence type="ECO:0000256" key="7">
    <source>
        <dbReference type="ARBA" id="ARBA00039935"/>
    </source>
</evidence>
<dbReference type="PANTHER" id="PTHR21026:SF2">
    <property type="entry name" value="LARGE RIBOSOMAL SUBUNIT PROTEIN BL32M"/>
    <property type="match status" value="1"/>
</dbReference>
<dbReference type="GO" id="GO:0005762">
    <property type="term" value="C:mitochondrial large ribosomal subunit"/>
    <property type="evidence" value="ECO:0007669"/>
    <property type="project" value="TreeGrafter"/>
</dbReference>
<dbReference type="NCBIfam" id="TIGR01031">
    <property type="entry name" value="rpmF_bact"/>
    <property type="match status" value="1"/>
</dbReference>
<dbReference type="InterPro" id="IPR002677">
    <property type="entry name" value="Ribosomal_bL32"/>
</dbReference>
<dbReference type="SUPFAM" id="SSF57829">
    <property type="entry name" value="Zn-binding ribosomal proteins"/>
    <property type="match status" value="1"/>
</dbReference>
<organism evidence="8">
    <name type="scientific">Paramoeba aestuarina</name>
    <dbReference type="NCBI Taxonomy" id="180227"/>
    <lineage>
        <taxon>Eukaryota</taxon>
        <taxon>Amoebozoa</taxon>
        <taxon>Discosea</taxon>
        <taxon>Flabellinia</taxon>
        <taxon>Dactylopodida</taxon>
        <taxon>Paramoebidae</taxon>
        <taxon>Paramoeba</taxon>
    </lineage>
</organism>
<dbReference type="GO" id="GO:0003735">
    <property type="term" value="F:structural constituent of ribosome"/>
    <property type="evidence" value="ECO:0007669"/>
    <property type="project" value="InterPro"/>
</dbReference>
<dbReference type="GO" id="GO:0006412">
    <property type="term" value="P:translation"/>
    <property type="evidence" value="ECO:0007669"/>
    <property type="project" value="InterPro"/>
</dbReference>
<evidence type="ECO:0000256" key="3">
    <source>
        <dbReference type="ARBA" id="ARBA00022946"/>
    </source>
</evidence>